<feature type="compositionally biased region" description="Polar residues" evidence="1">
    <location>
        <begin position="225"/>
        <end position="243"/>
    </location>
</feature>
<feature type="region of interest" description="Disordered" evidence="1">
    <location>
        <begin position="1"/>
        <end position="58"/>
    </location>
</feature>
<reference evidence="2 3" key="1">
    <citation type="submission" date="2018-05" db="EMBL/GenBank/DDBJ databases">
        <title>Streptomyces venezuelae.</title>
        <authorList>
            <person name="Kim W."/>
            <person name="Lee N."/>
            <person name="Cho B.-K."/>
        </authorList>
    </citation>
    <scope>NUCLEOTIDE SEQUENCE [LARGE SCALE GENOMIC DNA]</scope>
    <source>
        <strain evidence="2 3">ATCC 21782</strain>
    </source>
</reference>
<feature type="region of interest" description="Disordered" evidence="1">
    <location>
        <begin position="219"/>
        <end position="255"/>
    </location>
</feature>
<feature type="compositionally biased region" description="Low complexity" evidence="1">
    <location>
        <begin position="177"/>
        <end position="186"/>
    </location>
</feature>
<dbReference type="Proteomes" id="UP000325211">
    <property type="component" value="Chromosome"/>
</dbReference>
<proteinExistence type="predicted"/>
<evidence type="ECO:0000313" key="3">
    <source>
        <dbReference type="Proteomes" id="UP000325211"/>
    </source>
</evidence>
<feature type="compositionally biased region" description="Basic and acidic residues" evidence="1">
    <location>
        <begin position="351"/>
        <end position="372"/>
    </location>
</feature>
<accession>A0A5P2DE64</accession>
<gene>
    <name evidence="2" type="ORF">DEJ50_14395</name>
</gene>
<dbReference type="EMBL" id="CP029190">
    <property type="protein sequence ID" value="QES52408.1"/>
    <property type="molecule type" value="Genomic_DNA"/>
</dbReference>
<evidence type="ECO:0000313" key="2">
    <source>
        <dbReference type="EMBL" id="QES52408.1"/>
    </source>
</evidence>
<sequence length="416" mass="43245">MPDAATQYIPSVPAGPGAPPPEAATQYIPPVPPGPGTPHAEAATQYIPPVPPGPGTPHAEAATQYIPPVPAGPGAPLPEAATQYIPPVPAGPGTPHAEAATQYIPPVPPGPGAPGAPLAEAATQYIQPVPGDEQGHTQHLPPIQEPVLRQPPPQPPQQRQQRRQPQPQPRVQPPAQPQQYAYAQPPFEQEDPPRRVSGGIIAAGVIGLAVAGLGVGALLSEPGKAQNNDPAAVSSVPTPSGSTGAAAAEAPVDPARSQAVQLDKLLADSNDSRSAVIRAVEDIKVCKNLDQAATDLRDAARQRDGLVTRLQDVKIDQLPDNARLTAALTKAWKSSAAADRSYAAWAEEVGDDRGDDRRDDRDDKKGCKDGKARPTGNAAAGNKASGEASQAKESAATMWNRIAVKYELTKRDKSQL</sequence>
<feature type="compositionally biased region" description="Pro residues" evidence="1">
    <location>
        <begin position="105"/>
        <end position="114"/>
    </location>
</feature>
<feature type="region of interest" description="Disordered" evidence="1">
    <location>
        <begin position="348"/>
        <end position="394"/>
    </location>
</feature>
<feature type="region of interest" description="Disordered" evidence="1">
    <location>
        <begin position="92"/>
        <end position="195"/>
    </location>
</feature>
<dbReference type="AlphaFoldDB" id="A0A5P2DE64"/>
<name>A0A5P2DE64_STRVZ</name>
<dbReference type="OrthoDB" id="3763497at2"/>
<evidence type="ECO:0000256" key="1">
    <source>
        <dbReference type="SAM" id="MobiDB-lite"/>
    </source>
</evidence>
<feature type="compositionally biased region" description="Pro residues" evidence="1">
    <location>
        <begin position="166"/>
        <end position="176"/>
    </location>
</feature>
<organism evidence="2 3">
    <name type="scientific">Streptomyces venezuelae</name>
    <dbReference type="NCBI Taxonomy" id="54571"/>
    <lineage>
        <taxon>Bacteria</taxon>
        <taxon>Bacillati</taxon>
        <taxon>Actinomycetota</taxon>
        <taxon>Actinomycetes</taxon>
        <taxon>Kitasatosporales</taxon>
        <taxon>Streptomycetaceae</taxon>
        <taxon>Streptomyces</taxon>
    </lineage>
</organism>
<protein>
    <submittedName>
        <fullName evidence="2">Uncharacterized protein</fullName>
    </submittedName>
</protein>